<dbReference type="EMBL" id="SHKY01000001">
    <property type="protein sequence ID" value="RZU53770.1"/>
    <property type="molecule type" value="Genomic_DNA"/>
</dbReference>
<dbReference type="InterPro" id="IPR050109">
    <property type="entry name" value="HTH-type_TetR-like_transc_reg"/>
</dbReference>
<dbReference type="PROSITE" id="PS50977">
    <property type="entry name" value="HTH_TETR_2"/>
    <property type="match status" value="1"/>
</dbReference>
<dbReference type="RefSeq" id="WP_130512219.1">
    <property type="nucleotide sequence ID" value="NZ_SHKY01000001.1"/>
</dbReference>
<evidence type="ECO:0000313" key="7">
    <source>
        <dbReference type="EMBL" id="RZU53770.1"/>
    </source>
</evidence>
<keyword evidence="2" id="KW-0805">Transcription regulation</keyword>
<evidence type="ECO:0000256" key="2">
    <source>
        <dbReference type="ARBA" id="ARBA00023015"/>
    </source>
</evidence>
<proteinExistence type="predicted"/>
<evidence type="ECO:0000256" key="5">
    <source>
        <dbReference type="PROSITE-ProRule" id="PRU00335"/>
    </source>
</evidence>
<dbReference type="Pfam" id="PF02909">
    <property type="entry name" value="TetR_C_1"/>
    <property type="match status" value="1"/>
</dbReference>
<sequence>MAERTSRPRAARTPLTRDAVLRAAVGLADSGGLAALTMRKLGEAVGVEAMSLYTHVAGKEDLLDGMIDVVFSELDLPDAGGDWRGAMRQRAISIRRALTRHRWAIGLMESRTNPGPATLRHHDAVLGCLRAGGFTVSLAGHAYSLLDSYIYGFALQERGLPFDTPEQTAELAQVMLAQFPADRYPHLAEFTRERVLRPGYDYGEEFTYGLDLILDGLERAASTAGSAPPATPERH</sequence>
<dbReference type="InterPro" id="IPR003012">
    <property type="entry name" value="Tet_transcr_reg_TetR"/>
</dbReference>
<keyword evidence="8" id="KW-1185">Reference proteome</keyword>
<dbReference type="OrthoDB" id="329481at2"/>
<dbReference type="GO" id="GO:0046677">
    <property type="term" value="P:response to antibiotic"/>
    <property type="evidence" value="ECO:0007669"/>
    <property type="project" value="InterPro"/>
</dbReference>
<dbReference type="GO" id="GO:0045892">
    <property type="term" value="P:negative regulation of DNA-templated transcription"/>
    <property type="evidence" value="ECO:0007669"/>
    <property type="project" value="InterPro"/>
</dbReference>
<dbReference type="Gene3D" id="1.10.357.10">
    <property type="entry name" value="Tetracycline Repressor, domain 2"/>
    <property type="match status" value="1"/>
</dbReference>
<evidence type="ECO:0000313" key="8">
    <source>
        <dbReference type="Proteomes" id="UP000292564"/>
    </source>
</evidence>
<dbReference type="SUPFAM" id="SSF48498">
    <property type="entry name" value="Tetracyclin repressor-like, C-terminal domain"/>
    <property type="match status" value="1"/>
</dbReference>
<reference evidence="7 8" key="1">
    <citation type="submission" date="2019-02" db="EMBL/GenBank/DDBJ databases">
        <title>Sequencing the genomes of 1000 actinobacteria strains.</title>
        <authorList>
            <person name="Klenk H.-P."/>
        </authorList>
    </citation>
    <scope>NUCLEOTIDE SEQUENCE [LARGE SCALE GENOMIC DNA]</scope>
    <source>
        <strain evidence="7 8">DSM 45162</strain>
    </source>
</reference>
<dbReference type="InterPro" id="IPR004111">
    <property type="entry name" value="Repressor_TetR_C"/>
</dbReference>
<keyword evidence="1" id="KW-0678">Repressor</keyword>
<keyword evidence="4" id="KW-0804">Transcription</keyword>
<name>A0A4Q7ZRK4_9ACTN</name>
<dbReference type="Pfam" id="PF00440">
    <property type="entry name" value="TetR_N"/>
    <property type="match status" value="1"/>
</dbReference>
<dbReference type="InterPro" id="IPR001647">
    <property type="entry name" value="HTH_TetR"/>
</dbReference>
<accession>A0A4Q7ZRK4</accession>
<dbReference type="GO" id="GO:0000976">
    <property type="term" value="F:transcription cis-regulatory region binding"/>
    <property type="evidence" value="ECO:0007669"/>
    <property type="project" value="TreeGrafter"/>
</dbReference>
<dbReference type="PRINTS" id="PR00400">
    <property type="entry name" value="TETREPRESSOR"/>
</dbReference>
<protein>
    <submittedName>
        <fullName evidence="7">TetR family transcriptional regulator</fullName>
    </submittedName>
</protein>
<comment type="caution">
    <text evidence="7">The sequence shown here is derived from an EMBL/GenBank/DDBJ whole genome shotgun (WGS) entry which is preliminary data.</text>
</comment>
<dbReference type="SUPFAM" id="SSF46689">
    <property type="entry name" value="Homeodomain-like"/>
    <property type="match status" value="1"/>
</dbReference>
<dbReference type="GO" id="GO:0003700">
    <property type="term" value="F:DNA-binding transcription factor activity"/>
    <property type="evidence" value="ECO:0007669"/>
    <property type="project" value="TreeGrafter"/>
</dbReference>
<dbReference type="Proteomes" id="UP000292564">
    <property type="component" value="Unassembled WGS sequence"/>
</dbReference>
<evidence type="ECO:0000256" key="4">
    <source>
        <dbReference type="ARBA" id="ARBA00023163"/>
    </source>
</evidence>
<evidence type="ECO:0000259" key="6">
    <source>
        <dbReference type="PROSITE" id="PS50977"/>
    </source>
</evidence>
<dbReference type="InterPro" id="IPR009057">
    <property type="entry name" value="Homeodomain-like_sf"/>
</dbReference>
<dbReference type="Gene3D" id="1.10.10.60">
    <property type="entry name" value="Homeodomain-like"/>
    <property type="match status" value="1"/>
</dbReference>
<keyword evidence="3 5" id="KW-0238">DNA-binding</keyword>
<dbReference type="PANTHER" id="PTHR30055:SF151">
    <property type="entry name" value="TRANSCRIPTIONAL REGULATORY PROTEIN"/>
    <property type="match status" value="1"/>
</dbReference>
<dbReference type="InterPro" id="IPR036271">
    <property type="entry name" value="Tet_transcr_reg_TetR-rel_C_sf"/>
</dbReference>
<dbReference type="AlphaFoldDB" id="A0A4Q7ZRK4"/>
<feature type="DNA-binding region" description="H-T-H motif" evidence="5">
    <location>
        <begin position="37"/>
        <end position="56"/>
    </location>
</feature>
<organism evidence="7 8">
    <name type="scientific">Krasilnikovia cinnamomea</name>
    <dbReference type="NCBI Taxonomy" id="349313"/>
    <lineage>
        <taxon>Bacteria</taxon>
        <taxon>Bacillati</taxon>
        <taxon>Actinomycetota</taxon>
        <taxon>Actinomycetes</taxon>
        <taxon>Micromonosporales</taxon>
        <taxon>Micromonosporaceae</taxon>
        <taxon>Krasilnikovia</taxon>
    </lineage>
</organism>
<dbReference type="PANTHER" id="PTHR30055">
    <property type="entry name" value="HTH-TYPE TRANSCRIPTIONAL REGULATOR RUTR"/>
    <property type="match status" value="1"/>
</dbReference>
<evidence type="ECO:0000256" key="1">
    <source>
        <dbReference type="ARBA" id="ARBA00022491"/>
    </source>
</evidence>
<evidence type="ECO:0000256" key="3">
    <source>
        <dbReference type="ARBA" id="ARBA00023125"/>
    </source>
</evidence>
<feature type="domain" description="HTH tetR-type" evidence="6">
    <location>
        <begin position="14"/>
        <end position="74"/>
    </location>
</feature>
<gene>
    <name evidence="7" type="ORF">EV385_5704</name>
</gene>